<dbReference type="EMBL" id="JAZGQO010000010">
    <property type="protein sequence ID" value="KAK6175973.1"/>
    <property type="molecule type" value="Genomic_DNA"/>
</dbReference>
<keyword evidence="2" id="KW-1185">Reference proteome</keyword>
<accession>A0AAN8JKY6</accession>
<dbReference type="AlphaFoldDB" id="A0AAN8JKY6"/>
<name>A0AAN8JKY6_PATCE</name>
<gene>
    <name evidence="1" type="ORF">SNE40_014345</name>
</gene>
<proteinExistence type="predicted"/>
<comment type="caution">
    <text evidence="1">The sequence shown here is derived from an EMBL/GenBank/DDBJ whole genome shotgun (WGS) entry which is preliminary data.</text>
</comment>
<organism evidence="1 2">
    <name type="scientific">Patella caerulea</name>
    <name type="common">Rayed Mediterranean limpet</name>
    <dbReference type="NCBI Taxonomy" id="87958"/>
    <lineage>
        <taxon>Eukaryota</taxon>
        <taxon>Metazoa</taxon>
        <taxon>Spiralia</taxon>
        <taxon>Lophotrochozoa</taxon>
        <taxon>Mollusca</taxon>
        <taxon>Gastropoda</taxon>
        <taxon>Patellogastropoda</taxon>
        <taxon>Patelloidea</taxon>
        <taxon>Patellidae</taxon>
        <taxon>Patella</taxon>
    </lineage>
</organism>
<evidence type="ECO:0000313" key="2">
    <source>
        <dbReference type="Proteomes" id="UP001347796"/>
    </source>
</evidence>
<sequence length="106" mass="11650">MNTCQAIVKPDCSKPKVQKSSGVKTALKAAFVSCVGVLGSDSFDRLIQLDTQKIPESLSHVVTCVTVEFAGVKFKTPSNLTGFQYIKFIEKAVFQKYCLIFHVSKT</sequence>
<reference evidence="1 2" key="1">
    <citation type="submission" date="2024-01" db="EMBL/GenBank/DDBJ databases">
        <title>The genome of the rayed Mediterranean limpet Patella caerulea (Linnaeus, 1758).</title>
        <authorList>
            <person name="Anh-Thu Weber A."/>
            <person name="Halstead-Nussloch G."/>
        </authorList>
    </citation>
    <scope>NUCLEOTIDE SEQUENCE [LARGE SCALE GENOMIC DNA]</scope>
    <source>
        <strain evidence="1">AATW-2023a</strain>
        <tissue evidence="1">Whole specimen</tissue>
    </source>
</reference>
<dbReference type="Proteomes" id="UP001347796">
    <property type="component" value="Unassembled WGS sequence"/>
</dbReference>
<protein>
    <submittedName>
        <fullName evidence="1">Uncharacterized protein</fullName>
    </submittedName>
</protein>
<evidence type="ECO:0000313" key="1">
    <source>
        <dbReference type="EMBL" id="KAK6175973.1"/>
    </source>
</evidence>